<comment type="caution">
    <text evidence="6">The sequence shown here is derived from an EMBL/GenBank/DDBJ whole genome shotgun (WGS) entry which is preliminary data.</text>
</comment>
<comment type="similarity">
    <text evidence="1">Belongs to the 'GDSL' lipolytic enzyme family.</text>
</comment>
<dbReference type="Pfam" id="PF00657">
    <property type="entry name" value="Lipase_GDSL"/>
    <property type="match status" value="1"/>
</dbReference>
<evidence type="ECO:0000256" key="5">
    <source>
        <dbReference type="SAM" id="SignalP"/>
    </source>
</evidence>
<evidence type="ECO:0000256" key="4">
    <source>
        <dbReference type="ARBA" id="ARBA00023098"/>
    </source>
</evidence>
<dbReference type="Proteomes" id="UP001164929">
    <property type="component" value="Chromosome 10"/>
</dbReference>
<keyword evidence="3" id="KW-0442">Lipid degradation</keyword>
<feature type="chain" id="PRO_5042001231" description="GDSL esterase/lipase" evidence="5">
    <location>
        <begin position="23"/>
        <end position="393"/>
    </location>
</feature>
<dbReference type="SUPFAM" id="SSF52266">
    <property type="entry name" value="SGNH hydrolase"/>
    <property type="match status" value="1"/>
</dbReference>
<name>A0AAD6QAZ4_9ROSI</name>
<keyword evidence="4" id="KW-0443">Lipid metabolism</keyword>
<dbReference type="InterPro" id="IPR036514">
    <property type="entry name" value="SGNH_hydro_sf"/>
</dbReference>
<reference evidence="6" key="1">
    <citation type="journal article" date="2023" name="Mol. Ecol. Resour.">
        <title>Chromosome-level genome assembly of a triploid poplar Populus alba 'Berolinensis'.</title>
        <authorList>
            <person name="Chen S."/>
            <person name="Yu Y."/>
            <person name="Wang X."/>
            <person name="Wang S."/>
            <person name="Zhang T."/>
            <person name="Zhou Y."/>
            <person name="He R."/>
            <person name="Meng N."/>
            <person name="Wang Y."/>
            <person name="Liu W."/>
            <person name="Liu Z."/>
            <person name="Liu J."/>
            <person name="Guo Q."/>
            <person name="Huang H."/>
            <person name="Sederoff R.R."/>
            <person name="Wang G."/>
            <person name="Qu G."/>
            <person name="Chen S."/>
        </authorList>
    </citation>
    <scope>NUCLEOTIDE SEQUENCE</scope>
    <source>
        <strain evidence="6">SC-2020</strain>
    </source>
</reference>
<keyword evidence="5" id="KW-0732">Signal</keyword>
<dbReference type="GO" id="GO:0016042">
    <property type="term" value="P:lipid catabolic process"/>
    <property type="evidence" value="ECO:0007669"/>
    <property type="project" value="UniProtKB-KW"/>
</dbReference>
<evidence type="ECO:0000256" key="3">
    <source>
        <dbReference type="ARBA" id="ARBA00022963"/>
    </source>
</evidence>
<dbReference type="PANTHER" id="PTHR46020:SF4">
    <property type="entry name" value="OS04G0650200 PROTEIN"/>
    <property type="match status" value="1"/>
</dbReference>
<feature type="signal peptide" evidence="5">
    <location>
        <begin position="1"/>
        <end position="22"/>
    </location>
</feature>
<evidence type="ECO:0008006" key="8">
    <source>
        <dbReference type="Google" id="ProtNLM"/>
    </source>
</evidence>
<dbReference type="Gene3D" id="3.40.50.1110">
    <property type="entry name" value="SGNH hydrolase"/>
    <property type="match status" value="1"/>
</dbReference>
<dbReference type="GO" id="GO:0016788">
    <property type="term" value="F:hydrolase activity, acting on ester bonds"/>
    <property type="evidence" value="ECO:0007669"/>
    <property type="project" value="InterPro"/>
</dbReference>
<accession>A0AAD6QAZ4</accession>
<keyword evidence="7" id="KW-1185">Reference proteome</keyword>
<keyword evidence="2" id="KW-0378">Hydrolase</keyword>
<dbReference type="InterPro" id="IPR001087">
    <property type="entry name" value="GDSL"/>
</dbReference>
<evidence type="ECO:0000256" key="2">
    <source>
        <dbReference type="ARBA" id="ARBA00022801"/>
    </source>
</evidence>
<dbReference type="AlphaFoldDB" id="A0AAD6QAZ4"/>
<sequence length="393" mass="44216">MEMKGKLFALLLLFSLVAISTGHEENKKTKLFVIGDSFVDTGNMGFKSSDGLMLTDYIASFLHIRAPVIYAQRDKASRSELQDGMNFARGGSGVLEVSFNNYSMTRQVYDFKDQIAREVYTKADLENSIALVSYTGNDYIYKSRSQKGTMKDVLDQTKAIADLLTKNLREIRALGVKKIAIFGTPPRGCFPGMYSETLRRCDKTWNNASRTHNKLLKESLQTLNKERNGSKFVYLDLYSAIESALFDENKETVGSENRFKACCLDGQMCGPIAQKMCDQPALSIFWDAGHLSQNETVGSDNLFKACCLDGHMCGPIAQKKCENPALSIFWDAEHLSQNGANIVLLKTEKLNWVLIRSNLAGIMHDVLRWQNPSSSRHTKWRITLPEPMIIIKK</sequence>
<protein>
    <recommendedName>
        <fullName evidence="8">GDSL esterase/lipase</fullName>
    </recommendedName>
</protein>
<evidence type="ECO:0000256" key="1">
    <source>
        <dbReference type="ARBA" id="ARBA00008668"/>
    </source>
</evidence>
<dbReference type="EMBL" id="JAQIZT010000010">
    <property type="protein sequence ID" value="KAJ6983453.1"/>
    <property type="molecule type" value="Genomic_DNA"/>
</dbReference>
<dbReference type="PANTHER" id="PTHR46020">
    <property type="entry name" value="OSJNBB0059K02.9 PROTEIN"/>
    <property type="match status" value="1"/>
</dbReference>
<gene>
    <name evidence="6" type="ORF">NC653_026305</name>
</gene>
<evidence type="ECO:0000313" key="6">
    <source>
        <dbReference type="EMBL" id="KAJ6983453.1"/>
    </source>
</evidence>
<evidence type="ECO:0000313" key="7">
    <source>
        <dbReference type="Proteomes" id="UP001164929"/>
    </source>
</evidence>
<proteinExistence type="inferred from homology"/>
<organism evidence="6 7">
    <name type="scientific">Populus alba x Populus x berolinensis</name>
    <dbReference type="NCBI Taxonomy" id="444605"/>
    <lineage>
        <taxon>Eukaryota</taxon>
        <taxon>Viridiplantae</taxon>
        <taxon>Streptophyta</taxon>
        <taxon>Embryophyta</taxon>
        <taxon>Tracheophyta</taxon>
        <taxon>Spermatophyta</taxon>
        <taxon>Magnoliopsida</taxon>
        <taxon>eudicotyledons</taxon>
        <taxon>Gunneridae</taxon>
        <taxon>Pentapetalae</taxon>
        <taxon>rosids</taxon>
        <taxon>fabids</taxon>
        <taxon>Malpighiales</taxon>
        <taxon>Salicaceae</taxon>
        <taxon>Saliceae</taxon>
        <taxon>Populus</taxon>
    </lineage>
</organism>